<dbReference type="Proteomes" id="UP000730482">
    <property type="component" value="Unassembled WGS sequence"/>
</dbReference>
<name>A0ABS5L7M8_9ACTN</name>
<comment type="caution">
    <text evidence="2">The sequence shown here is derived from an EMBL/GenBank/DDBJ whole genome shotgun (WGS) entry which is preliminary data.</text>
</comment>
<organism evidence="2 3">
    <name type="scientific">Catenulispora pinistramenti</name>
    <dbReference type="NCBI Taxonomy" id="2705254"/>
    <lineage>
        <taxon>Bacteria</taxon>
        <taxon>Bacillati</taxon>
        <taxon>Actinomycetota</taxon>
        <taxon>Actinomycetes</taxon>
        <taxon>Catenulisporales</taxon>
        <taxon>Catenulisporaceae</taxon>
        <taxon>Catenulispora</taxon>
    </lineage>
</organism>
<sequence>MSLFRFIPVDAARLGTPVCLIGPEPKTDFETGEIKTDRDGNKLWVVGVSLREPGTRRAVAIDVTTAEEPRGVVEGSAVRLVGLVASQWEQNDRTGVVWRADLVLPPEGTPVPAAAPARGSKGGDA</sequence>
<reference evidence="2 3" key="1">
    <citation type="submission" date="2020-02" db="EMBL/GenBank/DDBJ databases">
        <title>Acidophilic actinobacteria isolated from forest soil.</title>
        <authorList>
            <person name="Golinska P."/>
        </authorList>
    </citation>
    <scope>NUCLEOTIDE SEQUENCE [LARGE SCALE GENOMIC DNA]</scope>
    <source>
        <strain evidence="2 3">NL8</strain>
    </source>
</reference>
<accession>A0ABS5L7M8</accession>
<evidence type="ECO:0000313" key="2">
    <source>
        <dbReference type="EMBL" id="MBS2554338.1"/>
    </source>
</evidence>
<keyword evidence="3" id="KW-1185">Reference proteome</keyword>
<evidence type="ECO:0000313" key="3">
    <source>
        <dbReference type="Proteomes" id="UP000730482"/>
    </source>
</evidence>
<proteinExistence type="predicted"/>
<dbReference type="RefSeq" id="WP_212021693.1">
    <property type="nucleotide sequence ID" value="NZ_JAAFYZ010000356.1"/>
</dbReference>
<dbReference type="EMBL" id="JAAFYZ010000356">
    <property type="protein sequence ID" value="MBS2554338.1"/>
    <property type="molecule type" value="Genomic_DNA"/>
</dbReference>
<evidence type="ECO:0008006" key="4">
    <source>
        <dbReference type="Google" id="ProtNLM"/>
    </source>
</evidence>
<feature type="region of interest" description="Disordered" evidence="1">
    <location>
        <begin position="106"/>
        <end position="125"/>
    </location>
</feature>
<protein>
    <recommendedName>
        <fullName evidence="4">Replication activator protein Pra</fullName>
    </recommendedName>
</protein>
<evidence type="ECO:0000256" key="1">
    <source>
        <dbReference type="SAM" id="MobiDB-lite"/>
    </source>
</evidence>
<gene>
    <name evidence="2" type="ORF">KGQ19_46535</name>
</gene>